<dbReference type="EMBL" id="GGMS01017787">
    <property type="protein sequence ID" value="MBY86990.1"/>
    <property type="molecule type" value="Transcribed_RNA"/>
</dbReference>
<organism evidence="2">
    <name type="scientific">Sipha flava</name>
    <name type="common">yellow sugarcane aphid</name>
    <dbReference type="NCBI Taxonomy" id="143950"/>
    <lineage>
        <taxon>Eukaryota</taxon>
        <taxon>Metazoa</taxon>
        <taxon>Ecdysozoa</taxon>
        <taxon>Arthropoda</taxon>
        <taxon>Hexapoda</taxon>
        <taxon>Insecta</taxon>
        <taxon>Pterygota</taxon>
        <taxon>Neoptera</taxon>
        <taxon>Paraneoptera</taxon>
        <taxon>Hemiptera</taxon>
        <taxon>Sternorrhyncha</taxon>
        <taxon>Aphidomorpha</taxon>
        <taxon>Aphidoidea</taxon>
        <taxon>Aphididae</taxon>
        <taxon>Sipha</taxon>
    </lineage>
</organism>
<dbReference type="PROSITE" id="PS50878">
    <property type="entry name" value="RT_POL"/>
    <property type="match status" value="1"/>
</dbReference>
<accession>A0A2S2RBA9</accession>
<dbReference type="SUPFAM" id="SSF56672">
    <property type="entry name" value="DNA/RNA polymerases"/>
    <property type="match status" value="1"/>
</dbReference>
<proteinExistence type="predicted"/>
<feature type="domain" description="Reverse transcriptase" evidence="1">
    <location>
        <begin position="1"/>
        <end position="120"/>
    </location>
</feature>
<protein>
    <submittedName>
        <fullName evidence="2">RNA-directed DNA polymerase from mobile element jockey</fullName>
    </submittedName>
</protein>
<gene>
    <name evidence="2" type="primary">pol_47</name>
    <name evidence="2" type="ORF">g.158823</name>
</gene>
<dbReference type="InterPro" id="IPR000477">
    <property type="entry name" value="RT_dom"/>
</dbReference>
<dbReference type="GO" id="GO:0003964">
    <property type="term" value="F:RNA-directed DNA polymerase activity"/>
    <property type="evidence" value="ECO:0007669"/>
    <property type="project" value="UniProtKB-KW"/>
</dbReference>
<sequence>MNFLLSKKIRAGVPQGSDFSPLLYNIYTSDMPTSNQTLLATFADDTAIFASNNDSDTASHNLQLHLNLIESWANNWKIKINDNKSAQVNFSIKKKECPSLKFNNKPIPLHQSTKYLGITLDKRLTWADHTKNKRKQLNSRLHLLRPLLKSKINLKNKILIYKSIIRPIWTYGIQIWGPAKPANIRPI</sequence>
<keyword evidence="2" id="KW-0808">Transferase</keyword>
<dbReference type="Pfam" id="PF00078">
    <property type="entry name" value="RVT_1"/>
    <property type="match status" value="1"/>
</dbReference>
<name>A0A2S2RBA9_9HEMI</name>
<dbReference type="PANTHER" id="PTHR33332">
    <property type="entry name" value="REVERSE TRANSCRIPTASE DOMAIN-CONTAINING PROTEIN"/>
    <property type="match status" value="1"/>
</dbReference>
<evidence type="ECO:0000313" key="2">
    <source>
        <dbReference type="EMBL" id="MBY86990.1"/>
    </source>
</evidence>
<reference evidence="2" key="1">
    <citation type="submission" date="2018-04" db="EMBL/GenBank/DDBJ databases">
        <title>Transcriptome assembly of Sipha flava.</title>
        <authorList>
            <person name="Scully E.D."/>
            <person name="Geib S.M."/>
            <person name="Palmer N.A."/>
            <person name="Koch K."/>
            <person name="Bradshaw J."/>
            <person name="Heng-Moss T."/>
            <person name="Sarath G."/>
        </authorList>
    </citation>
    <scope>NUCLEOTIDE SEQUENCE</scope>
</reference>
<evidence type="ECO:0000259" key="1">
    <source>
        <dbReference type="PROSITE" id="PS50878"/>
    </source>
</evidence>
<keyword evidence="2" id="KW-0695">RNA-directed DNA polymerase</keyword>
<keyword evidence="2" id="KW-0548">Nucleotidyltransferase</keyword>
<dbReference type="AlphaFoldDB" id="A0A2S2RBA9"/>
<dbReference type="InterPro" id="IPR043502">
    <property type="entry name" value="DNA/RNA_pol_sf"/>
</dbReference>